<dbReference type="InterPro" id="IPR029058">
    <property type="entry name" value="AB_hydrolase_fold"/>
</dbReference>
<gene>
    <name evidence="1" type="ORF">N0V87_006297</name>
</gene>
<dbReference type="EMBL" id="JAPEUV010000065">
    <property type="protein sequence ID" value="KAJ4335143.1"/>
    <property type="molecule type" value="Genomic_DNA"/>
</dbReference>
<evidence type="ECO:0000313" key="2">
    <source>
        <dbReference type="Proteomes" id="UP001140562"/>
    </source>
</evidence>
<evidence type="ECO:0008006" key="3">
    <source>
        <dbReference type="Google" id="ProtNLM"/>
    </source>
</evidence>
<accession>A0A9W8WWT0</accession>
<dbReference type="SUPFAM" id="SSF53474">
    <property type="entry name" value="alpha/beta-Hydrolases"/>
    <property type="match status" value="1"/>
</dbReference>
<keyword evidence="2" id="KW-1185">Reference proteome</keyword>
<sequence length="189" mass="21033">MGHSAGGQLALTTGLCENPPRAIVDFYGCKQLGDAFWTEPSPPFAQIPPQAKEHILKIFEGPQAITSLPLFIDGKPAMGDPRCAWYITQLRDGKSISSIIPDGDYQRVDATTQLTSDFPPTYFFHGIPDVFVDRGLTVRTHERLRELGVKTKLDLGEGMGHVFDFSLQETDPLFRKHVIPALEFLQLHV</sequence>
<dbReference type="Proteomes" id="UP001140562">
    <property type="component" value="Unassembled WGS sequence"/>
</dbReference>
<comment type="caution">
    <text evidence="1">The sequence shown here is derived from an EMBL/GenBank/DDBJ whole genome shotgun (WGS) entry which is preliminary data.</text>
</comment>
<reference evidence="1" key="1">
    <citation type="submission" date="2022-10" db="EMBL/GenBank/DDBJ databases">
        <title>Tapping the CABI collections for fungal endophytes: first genome assemblies for Collariella, Neodidymelliopsis, Ascochyta clinopodiicola, Didymella pomorum, Didymosphaeria variabile, Neocosmospora piperis and Neocucurbitaria cava.</title>
        <authorList>
            <person name="Hill R."/>
        </authorList>
    </citation>
    <scope>NUCLEOTIDE SEQUENCE</scope>
    <source>
        <strain evidence="1">IMI 360193</strain>
    </source>
</reference>
<proteinExistence type="predicted"/>
<dbReference type="AlphaFoldDB" id="A0A9W8WWT0"/>
<name>A0A9W8WWT0_9PLEO</name>
<evidence type="ECO:0000313" key="1">
    <source>
        <dbReference type="EMBL" id="KAJ4335143.1"/>
    </source>
</evidence>
<dbReference type="Gene3D" id="3.40.50.1820">
    <property type="entry name" value="alpha/beta hydrolase"/>
    <property type="match status" value="1"/>
</dbReference>
<protein>
    <recommendedName>
        <fullName evidence="3">Alpha/beta hydrolase fold-3 domain-containing protein</fullName>
    </recommendedName>
</protein>
<dbReference type="OrthoDB" id="19653at2759"/>
<organism evidence="1 2">
    <name type="scientific">Didymella glomerata</name>
    <dbReference type="NCBI Taxonomy" id="749621"/>
    <lineage>
        <taxon>Eukaryota</taxon>
        <taxon>Fungi</taxon>
        <taxon>Dikarya</taxon>
        <taxon>Ascomycota</taxon>
        <taxon>Pezizomycotina</taxon>
        <taxon>Dothideomycetes</taxon>
        <taxon>Pleosporomycetidae</taxon>
        <taxon>Pleosporales</taxon>
        <taxon>Pleosporineae</taxon>
        <taxon>Didymellaceae</taxon>
        <taxon>Didymella</taxon>
    </lineage>
</organism>